<evidence type="ECO:0000313" key="7">
    <source>
        <dbReference type="Proteomes" id="UP000276282"/>
    </source>
</evidence>
<dbReference type="InterPro" id="IPR013740">
    <property type="entry name" value="Redoxin"/>
</dbReference>
<keyword evidence="2" id="KW-0201">Cytochrome c-type biogenesis</keyword>
<dbReference type="Pfam" id="PF08534">
    <property type="entry name" value="Redoxin"/>
    <property type="match status" value="1"/>
</dbReference>
<dbReference type="PANTHER" id="PTHR42852">
    <property type="entry name" value="THIOL:DISULFIDE INTERCHANGE PROTEIN DSBE"/>
    <property type="match status" value="1"/>
</dbReference>
<dbReference type="InterPro" id="IPR013766">
    <property type="entry name" value="Thioredoxin_domain"/>
</dbReference>
<name>A0A495NXE7_9FLAO</name>
<evidence type="ECO:0000259" key="5">
    <source>
        <dbReference type="PROSITE" id="PS51352"/>
    </source>
</evidence>
<dbReference type="CDD" id="cd02966">
    <property type="entry name" value="TlpA_like_family"/>
    <property type="match status" value="1"/>
</dbReference>
<reference evidence="6 7" key="1">
    <citation type="submission" date="2018-10" db="EMBL/GenBank/DDBJ databases">
        <title>Genomic Encyclopedia of Archaeal and Bacterial Type Strains, Phase II (KMG-II): from individual species to whole genera.</title>
        <authorList>
            <person name="Goeker M."/>
        </authorList>
    </citation>
    <scope>NUCLEOTIDE SEQUENCE [LARGE SCALE GENOMIC DNA]</scope>
    <source>
        <strain evidence="6 7">DSM 19839</strain>
    </source>
</reference>
<accession>A0A495NXE7</accession>
<evidence type="ECO:0000256" key="4">
    <source>
        <dbReference type="ARBA" id="ARBA00023284"/>
    </source>
</evidence>
<dbReference type="InterPro" id="IPR050553">
    <property type="entry name" value="Thioredoxin_ResA/DsbE_sf"/>
</dbReference>
<dbReference type="PROSITE" id="PS51257">
    <property type="entry name" value="PROKAR_LIPOPROTEIN"/>
    <property type="match status" value="1"/>
</dbReference>
<evidence type="ECO:0000256" key="2">
    <source>
        <dbReference type="ARBA" id="ARBA00022748"/>
    </source>
</evidence>
<sequence>MNYSKFIALIVIILSVSCEQNQTKSFSLTGTTSNIPDSTLVFFHNLFNGKSIDSAIVLDNKFQFETKFEKYPNWVMMHTLGEQDFTEVWVENSPMIFDASDSNFSDGKIFGSNSQKVANEYDNIDWFSKQSDESNLLKLTFVKEHSNSIIAAKVIAFNADRWGREKSKLLYDGLSPEMKNSIFKERIGKVINSKQPTLGTKYVDFILKDTSRVNQQFSKLTGELTLLQFWASGCGYSRMDNLYLKEAHRLFSKKGFEIVGVSIDKDKSQWKNAIINDSLSWINLSSLKGENGEVKQAYGIFSTPNNFLFDSNGVLIARSIEGENLVEEIEDYFSNKN</sequence>
<evidence type="ECO:0000313" key="6">
    <source>
        <dbReference type="EMBL" id="RKS42536.1"/>
    </source>
</evidence>
<dbReference type="InterPro" id="IPR025380">
    <property type="entry name" value="DUF4369"/>
</dbReference>
<keyword evidence="4" id="KW-0676">Redox-active center</keyword>
<dbReference type="RefSeq" id="WP_121346988.1">
    <property type="nucleotide sequence ID" value="NZ_RBLG01000008.1"/>
</dbReference>
<dbReference type="EMBL" id="RBLG01000008">
    <property type="protein sequence ID" value="RKS42536.1"/>
    <property type="molecule type" value="Genomic_DNA"/>
</dbReference>
<keyword evidence="7" id="KW-1185">Reference proteome</keyword>
<dbReference type="Gene3D" id="3.40.30.10">
    <property type="entry name" value="Glutaredoxin"/>
    <property type="match status" value="1"/>
</dbReference>
<dbReference type="Pfam" id="PF14289">
    <property type="entry name" value="DUF4369"/>
    <property type="match status" value="1"/>
</dbReference>
<feature type="domain" description="Thioredoxin" evidence="5">
    <location>
        <begin position="196"/>
        <end position="337"/>
    </location>
</feature>
<dbReference type="PROSITE" id="PS51352">
    <property type="entry name" value="THIOREDOXIN_2"/>
    <property type="match status" value="1"/>
</dbReference>
<dbReference type="GO" id="GO:0017004">
    <property type="term" value="P:cytochrome complex assembly"/>
    <property type="evidence" value="ECO:0007669"/>
    <property type="project" value="UniProtKB-KW"/>
</dbReference>
<evidence type="ECO:0000256" key="1">
    <source>
        <dbReference type="ARBA" id="ARBA00004196"/>
    </source>
</evidence>
<dbReference type="PANTHER" id="PTHR42852:SF6">
    <property type="entry name" value="THIOL:DISULFIDE INTERCHANGE PROTEIN DSBE"/>
    <property type="match status" value="1"/>
</dbReference>
<dbReference type="InterPro" id="IPR036249">
    <property type="entry name" value="Thioredoxin-like_sf"/>
</dbReference>
<dbReference type="SUPFAM" id="SSF52833">
    <property type="entry name" value="Thioredoxin-like"/>
    <property type="match status" value="1"/>
</dbReference>
<dbReference type="AlphaFoldDB" id="A0A495NXE7"/>
<dbReference type="Proteomes" id="UP000276282">
    <property type="component" value="Unassembled WGS sequence"/>
</dbReference>
<comment type="subcellular location">
    <subcellularLocation>
        <location evidence="1">Cell envelope</location>
    </subcellularLocation>
</comment>
<keyword evidence="3" id="KW-1015">Disulfide bond</keyword>
<proteinExistence type="predicted"/>
<dbReference type="OrthoDB" id="1069091at2"/>
<organism evidence="6 7">
    <name type="scientific">Gillisia mitskevichiae</name>
    <dbReference type="NCBI Taxonomy" id="270921"/>
    <lineage>
        <taxon>Bacteria</taxon>
        <taxon>Pseudomonadati</taxon>
        <taxon>Bacteroidota</taxon>
        <taxon>Flavobacteriia</taxon>
        <taxon>Flavobacteriales</taxon>
        <taxon>Flavobacteriaceae</taxon>
        <taxon>Gillisia</taxon>
    </lineage>
</organism>
<dbReference type="GO" id="GO:0030313">
    <property type="term" value="C:cell envelope"/>
    <property type="evidence" value="ECO:0007669"/>
    <property type="project" value="UniProtKB-SubCell"/>
</dbReference>
<gene>
    <name evidence="6" type="ORF">BC962_3203</name>
</gene>
<comment type="caution">
    <text evidence="6">The sequence shown here is derived from an EMBL/GenBank/DDBJ whole genome shotgun (WGS) entry which is preliminary data.</text>
</comment>
<protein>
    <submittedName>
        <fullName evidence="6">Peroxiredoxin</fullName>
    </submittedName>
</protein>
<evidence type="ECO:0000256" key="3">
    <source>
        <dbReference type="ARBA" id="ARBA00023157"/>
    </source>
</evidence>